<comment type="caution">
    <text evidence="9">The sequence shown here is derived from an EMBL/GenBank/DDBJ whole genome shotgun (WGS) entry which is preliminary data.</text>
</comment>
<dbReference type="Proteomes" id="UP000267535">
    <property type="component" value="Unassembled WGS sequence"/>
</dbReference>
<dbReference type="InterPro" id="IPR002323">
    <property type="entry name" value="Cyt_CIE"/>
</dbReference>
<dbReference type="GO" id="GO:0005506">
    <property type="term" value="F:iron ion binding"/>
    <property type="evidence" value="ECO:0007669"/>
    <property type="project" value="InterPro"/>
</dbReference>
<evidence type="ECO:0000256" key="1">
    <source>
        <dbReference type="ARBA" id="ARBA00022448"/>
    </source>
</evidence>
<dbReference type="InterPro" id="IPR036909">
    <property type="entry name" value="Cyt_c-like_dom_sf"/>
</dbReference>
<evidence type="ECO:0000256" key="6">
    <source>
        <dbReference type="PROSITE-ProRule" id="PRU00433"/>
    </source>
</evidence>
<evidence type="ECO:0000256" key="4">
    <source>
        <dbReference type="ARBA" id="ARBA00022982"/>
    </source>
</evidence>
<dbReference type="PANTHER" id="PTHR40942">
    <property type="match status" value="1"/>
</dbReference>
<keyword evidence="1" id="KW-0813">Transport</keyword>
<dbReference type="GO" id="GO:0020037">
    <property type="term" value="F:heme binding"/>
    <property type="evidence" value="ECO:0007669"/>
    <property type="project" value="InterPro"/>
</dbReference>
<feature type="signal peptide" evidence="7">
    <location>
        <begin position="1"/>
        <end position="21"/>
    </location>
</feature>
<dbReference type="AlphaFoldDB" id="A0A3P1SKK3"/>
<reference evidence="9 10" key="1">
    <citation type="submission" date="2018-11" db="EMBL/GenBank/DDBJ databases">
        <title>The draft genome sequence of Amphritea balenae JAMM 1525T.</title>
        <authorList>
            <person name="Fang Z."/>
            <person name="Zhang Y."/>
            <person name="Han X."/>
        </authorList>
    </citation>
    <scope>NUCLEOTIDE SEQUENCE [LARGE SCALE GENOMIC DNA]</scope>
    <source>
        <strain evidence="9 10">JAMM 1525</strain>
    </source>
</reference>
<keyword evidence="10" id="KW-1185">Reference proteome</keyword>
<feature type="chain" id="PRO_5018326565" evidence="7">
    <location>
        <begin position="22"/>
        <end position="101"/>
    </location>
</feature>
<protein>
    <submittedName>
        <fullName evidence="9">Cytochrome c5 family protein</fullName>
    </submittedName>
</protein>
<dbReference type="Gene3D" id="1.10.760.10">
    <property type="entry name" value="Cytochrome c-like domain"/>
    <property type="match status" value="1"/>
</dbReference>
<dbReference type="RefSeq" id="WP_124927733.1">
    <property type="nucleotide sequence ID" value="NZ_BMOH01000002.1"/>
</dbReference>
<evidence type="ECO:0000313" key="9">
    <source>
        <dbReference type="EMBL" id="RRC97275.1"/>
    </source>
</evidence>
<dbReference type="PRINTS" id="PR00607">
    <property type="entry name" value="CYTCHROMECIE"/>
</dbReference>
<sequence>MKKTMILAVTAMLMTPVAAMAERDGATVYNTKCMACHMTGAAGAPIVGKADQWAPRAAKGIDALVATATSGINGMPPKGTCMDCTDGEMKAAIQHMLDNSK</sequence>
<keyword evidence="4" id="KW-0249">Electron transport</keyword>
<dbReference type="EMBL" id="RQXV01000013">
    <property type="protein sequence ID" value="RRC97275.1"/>
    <property type="molecule type" value="Genomic_DNA"/>
</dbReference>
<dbReference type="PROSITE" id="PS51007">
    <property type="entry name" value="CYTC"/>
    <property type="match status" value="1"/>
</dbReference>
<dbReference type="GO" id="GO:0009055">
    <property type="term" value="F:electron transfer activity"/>
    <property type="evidence" value="ECO:0007669"/>
    <property type="project" value="InterPro"/>
</dbReference>
<evidence type="ECO:0000313" key="10">
    <source>
        <dbReference type="Proteomes" id="UP000267535"/>
    </source>
</evidence>
<evidence type="ECO:0000259" key="8">
    <source>
        <dbReference type="PROSITE" id="PS51007"/>
    </source>
</evidence>
<dbReference type="PANTHER" id="PTHR40942:SF4">
    <property type="entry name" value="CYTOCHROME C5"/>
    <property type="match status" value="1"/>
</dbReference>
<keyword evidence="7" id="KW-0732">Signal</keyword>
<organism evidence="9 10">
    <name type="scientific">Amphritea balenae</name>
    <dbReference type="NCBI Taxonomy" id="452629"/>
    <lineage>
        <taxon>Bacteria</taxon>
        <taxon>Pseudomonadati</taxon>
        <taxon>Pseudomonadota</taxon>
        <taxon>Gammaproteobacteria</taxon>
        <taxon>Oceanospirillales</taxon>
        <taxon>Oceanospirillaceae</taxon>
        <taxon>Amphritea</taxon>
    </lineage>
</organism>
<evidence type="ECO:0000256" key="5">
    <source>
        <dbReference type="ARBA" id="ARBA00023004"/>
    </source>
</evidence>
<evidence type="ECO:0000256" key="3">
    <source>
        <dbReference type="ARBA" id="ARBA00022723"/>
    </source>
</evidence>
<proteinExistence type="predicted"/>
<feature type="domain" description="Cytochrome c" evidence="8">
    <location>
        <begin position="20"/>
        <end position="100"/>
    </location>
</feature>
<dbReference type="SUPFAM" id="SSF46626">
    <property type="entry name" value="Cytochrome c"/>
    <property type="match status" value="1"/>
</dbReference>
<evidence type="ECO:0000256" key="2">
    <source>
        <dbReference type="ARBA" id="ARBA00022617"/>
    </source>
</evidence>
<keyword evidence="3 6" id="KW-0479">Metal-binding</keyword>
<gene>
    <name evidence="9" type="ORF">EHS89_18895</name>
</gene>
<name>A0A3P1SKK3_9GAMM</name>
<dbReference type="Pfam" id="PF13442">
    <property type="entry name" value="Cytochrome_CBB3"/>
    <property type="match status" value="1"/>
</dbReference>
<accession>A0A3P1SKK3</accession>
<evidence type="ECO:0000256" key="7">
    <source>
        <dbReference type="SAM" id="SignalP"/>
    </source>
</evidence>
<keyword evidence="5 6" id="KW-0408">Iron</keyword>
<dbReference type="OrthoDB" id="9814708at2"/>
<keyword evidence="2 6" id="KW-0349">Heme</keyword>
<dbReference type="InterPro" id="IPR009056">
    <property type="entry name" value="Cyt_c-like_dom"/>
</dbReference>